<evidence type="ECO:0000313" key="1">
    <source>
        <dbReference type="EMBL" id="SEL53457.1"/>
    </source>
</evidence>
<proteinExistence type="predicted"/>
<keyword evidence="2" id="KW-1185">Reference proteome</keyword>
<accession>A0A1H7R1K7</accession>
<organism evidence="1 2">
    <name type="scientific">Parapedobacter koreensis</name>
    <dbReference type="NCBI Taxonomy" id="332977"/>
    <lineage>
        <taxon>Bacteria</taxon>
        <taxon>Pseudomonadati</taxon>
        <taxon>Bacteroidota</taxon>
        <taxon>Sphingobacteriia</taxon>
        <taxon>Sphingobacteriales</taxon>
        <taxon>Sphingobacteriaceae</taxon>
        <taxon>Parapedobacter</taxon>
    </lineage>
</organism>
<dbReference type="RefSeq" id="WP_090606778.1">
    <property type="nucleotide sequence ID" value="NZ_FNZR01000006.1"/>
</dbReference>
<evidence type="ECO:0000313" key="2">
    <source>
        <dbReference type="Proteomes" id="UP000198916"/>
    </source>
</evidence>
<dbReference type="Proteomes" id="UP000198916">
    <property type="component" value="Unassembled WGS sequence"/>
</dbReference>
<name>A0A1H7R1K7_9SPHI</name>
<reference evidence="2" key="1">
    <citation type="submission" date="2016-10" db="EMBL/GenBank/DDBJ databases">
        <authorList>
            <person name="Varghese N."/>
            <person name="Submissions S."/>
        </authorList>
    </citation>
    <scope>NUCLEOTIDE SEQUENCE [LARGE SCALE GENOMIC DNA]</scope>
    <source>
        <strain evidence="2">Jip14</strain>
    </source>
</reference>
<dbReference type="EMBL" id="FNZR01000006">
    <property type="protein sequence ID" value="SEL53457.1"/>
    <property type="molecule type" value="Genomic_DNA"/>
</dbReference>
<dbReference type="OrthoDB" id="704601at2"/>
<gene>
    <name evidence="1" type="ORF">SAMN05421740_106195</name>
</gene>
<protein>
    <submittedName>
        <fullName evidence="1">Uncharacterized protein</fullName>
    </submittedName>
</protein>
<dbReference type="STRING" id="332977.SAMN05421740_106195"/>
<sequence length="229" mass="26082">MIVTTIKKSERKPAGSFVNISRMDYELVLNVLRLLEETGMDDEELSFLLGKRNQYFFDVIDPRKKQKLKTDQVDPLAAIMGKPHREIMPLDIKPDEMIQLHHATRKVNEENNTITYSHIVYPQDGGDGIKIIWQKTFVTGVRRKVNDAVHAFLEEKIGAGYFAKPRLALTVYLELKDELTADSLSAADLEKSLAVLTRTGGPLMRSKIDTQLHYHKNLLFSNFVVSPLT</sequence>
<dbReference type="AlphaFoldDB" id="A0A1H7R1K7"/>